<dbReference type="PROSITE" id="PS00098">
    <property type="entry name" value="THIOLASE_1"/>
    <property type="match status" value="1"/>
</dbReference>
<evidence type="ECO:0000256" key="1">
    <source>
        <dbReference type="ARBA" id="ARBA00010982"/>
    </source>
</evidence>
<evidence type="ECO:0000259" key="7">
    <source>
        <dbReference type="Pfam" id="PF02803"/>
    </source>
</evidence>
<dbReference type="PANTHER" id="PTHR43853">
    <property type="entry name" value="3-KETOACYL-COA THIOLASE, PEROXISOMAL"/>
    <property type="match status" value="1"/>
</dbReference>
<comment type="caution">
    <text evidence="8">The sequence shown here is derived from an EMBL/GenBank/DDBJ whole genome shotgun (WGS) entry which is preliminary data.</text>
</comment>
<evidence type="ECO:0000313" key="8">
    <source>
        <dbReference type="EMBL" id="GGN09161.1"/>
    </source>
</evidence>
<dbReference type="SUPFAM" id="SSF53901">
    <property type="entry name" value="Thiolase-like"/>
    <property type="match status" value="2"/>
</dbReference>
<reference evidence="9" key="1">
    <citation type="journal article" date="2019" name="Int. J. Syst. Evol. Microbiol.">
        <title>The Global Catalogue of Microorganisms (GCM) 10K type strain sequencing project: providing services to taxonomists for standard genome sequencing and annotation.</title>
        <authorList>
            <consortium name="The Broad Institute Genomics Platform"/>
            <consortium name="The Broad Institute Genome Sequencing Center for Infectious Disease"/>
            <person name="Wu L."/>
            <person name="Ma J."/>
        </authorList>
    </citation>
    <scope>NUCLEOTIDE SEQUENCE [LARGE SCALE GENOMIC DNA]</scope>
    <source>
        <strain evidence="9">CGMCC 1.6375</strain>
    </source>
</reference>
<comment type="similarity">
    <text evidence="1 5">Belongs to the thiolase-like superfamily. Thiolase family.</text>
</comment>
<dbReference type="InterPro" id="IPR016039">
    <property type="entry name" value="Thiolase-like"/>
</dbReference>
<name>A0ABQ2IF08_9BACT</name>
<dbReference type="Gene3D" id="3.40.47.10">
    <property type="match status" value="1"/>
</dbReference>
<organism evidence="8 9">
    <name type="scientific">Dyadobacter beijingensis</name>
    <dbReference type="NCBI Taxonomy" id="365489"/>
    <lineage>
        <taxon>Bacteria</taxon>
        <taxon>Pseudomonadati</taxon>
        <taxon>Bacteroidota</taxon>
        <taxon>Cytophagia</taxon>
        <taxon>Cytophagales</taxon>
        <taxon>Spirosomataceae</taxon>
        <taxon>Dyadobacter</taxon>
    </lineage>
</organism>
<dbReference type="CDD" id="cd00751">
    <property type="entry name" value="thiolase"/>
    <property type="match status" value="1"/>
</dbReference>
<evidence type="ECO:0000256" key="4">
    <source>
        <dbReference type="ARBA" id="ARBA00024073"/>
    </source>
</evidence>
<evidence type="ECO:0000313" key="9">
    <source>
        <dbReference type="Proteomes" id="UP000632339"/>
    </source>
</evidence>
<dbReference type="InterPro" id="IPR020610">
    <property type="entry name" value="Thiolase_AS"/>
</dbReference>
<dbReference type="PROSITE" id="PS00099">
    <property type="entry name" value="THIOLASE_3"/>
    <property type="match status" value="1"/>
</dbReference>
<evidence type="ECO:0000256" key="3">
    <source>
        <dbReference type="ARBA" id="ARBA00023315"/>
    </source>
</evidence>
<dbReference type="InterPro" id="IPR020617">
    <property type="entry name" value="Thiolase_C"/>
</dbReference>
<keyword evidence="3 5" id="KW-0012">Acyltransferase</keyword>
<dbReference type="InterPro" id="IPR020615">
    <property type="entry name" value="Thiolase_acyl_enz_int_AS"/>
</dbReference>
<accession>A0ABQ2IF08</accession>
<dbReference type="InterPro" id="IPR020616">
    <property type="entry name" value="Thiolase_N"/>
</dbReference>
<keyword evidence="9" id="KW-1185">Reference proteome</keyword>
<dbReference type="EMBL" id="BMLI01000003">
    <property type="protein sequence ID" value="GGN09161.1"/>
    <property type="molecule type" value="Genomic_DNA"/>
</dbReference>
<evidence type="ECO:0000256" key="2">
    <source>
        <dbReference type="ARBA" id="ARBA00022679"/>
    </source>
</evidence>
<dbReference type="Pfam" id="PF00108">
    <property type="entry name" value="Thiolase_N"/>
    <property type="match status" value="1"/>
</dbReference>
<dbReference type="InterPro" id="IPR002155">
    <property type="entry name" value="Thiolase"/>
</dbReference>
<evidence type="ECO:0000259" key="6">
    <source>
        <dbReference type="Pfam" id="PF00108"/>
    </source>
</evidence>
<feature type="domain" description="Thiolase N-terminal" evidence="6">
    <location>
        <begin position="17"/>
        <end position="274"/>
    </location>
</feature>
<dbReference type="Pfam" id="PF02803">
    <property type="entry name" value="Thiolase_C"/>
    <property type="match status" value="1"/>
</dbReference>
<sequence length="405" mass="43100">MKCLLKSIKTTFNMNAYIVAGYRTAVGKAPRGGFRFTRPDDLGATVIKHLLEQTPQLDPTRVDDVIVGNAVPEAEQGMQMGRYVALLSLPKNVSGITINRYCGSGVEAIAMASAKIHAGMAECIIAGGTESMSLVPTMGWKTALNYEIAHTNPDYYLSMGLTAEQVAKDFSISREAQDEFSFQSHQKALRAQKEGWFADGIVPVTVKETYFDQVSGKKKTKETVISQDEGPRADTTLEALNKLKPVFAAGGSVTAGNSSQTSDGAAFVLVMSEKLVNELGLKPIARMLSYATAGVDPRIMGIGPVAAVPLALKQAGLKLNDIQQVELNEAFAAQSLAVIQELGIDPAIVNPNGGAIALGHALGSTGARLSVQLFNEMKRRDQKYGMVTACVGGGQGVAGIYERLN</sequence>
<proteinExistence type="inferred from homology"/>
<keyword evidence="2 5" id="KW-0808">Transferase</keyword>
<dbReference type="EC" id="2.3.1.16" evidence="4"/>
<evidence type="ECO:0000256" key="5">
    <source>
        <dbReference type="RuleBase" id="RU003557"/>
    </source>
</evidence>
<protein>
    <recommendedName>
        <fullName evidence="4">acetyl-CoA C-acyltransferase</fullName>
        <ecNumber evidence="4">2.3.1.16</ecNumber>
    </recommendedName>
</protein>
<dbReference type="PIRSF" id="PIRSF000429">
    <property type="entry name" value="Ac-CoA_Ac_transf"/>
    <property type="match status" value="1"/>
</dbReference>
<dbReference type="NCBIfam" id="TIGR01930">
    <property type="entry name" value="AcCoA-C-Actrans"/>
    <property type="match status" value="1"/>
</dbReference>
<dbReference type="InterPro" id="IPR050215">
    <property type="entry name" value="Thiolase-like_sf_Thiolase"/>
</dbReference>
<gene>
    <name evidence="8" type="ORF">GCM10010967_51240</name>
</gene>
<dbReference type="PANTHER" id="PTHR43853:SF21">
    <property type="entry name" value="STEROID 3-KETOACYL-COA THIOLASE"/>
    <property type="match status" value="1"/>
</dbReference>
<feature type="domain" description="Thiolase C-terminal" evidence="7">
    <location>
        <begin position="281"/>
        <end position="402"/>
    </location>
</feature>
<dbReference type="Proteomes" id="UP000632339">
    <property type="component" value="Unassembled WGS sequence"/>
</dbReference>